<proteinExistence type="predicted"/>
<organism evidence="1 2">
    <name type="scientific">Nocardioides antri</name>
    <dbReference type="NCBI Taxonomy" id="2607659"/>
    <lineage>
        <taxon>Bacteria</taxon>
        <taxon>Bacillati</taxon>
        <taxon>Actinomycetota</taxon>
        <taxon>Actinomycetes</taxon>
        <taxon>Propionibacteriales</taxon>
        <taxon>Nocardioidaceae</taxon>
        <taxon>Nocardioides</taxon>
    </lineage>
</organism>
<accession>A0A5B1M0N9</accession>
<comment type="caution">
    <text evidence="1">The sequence shown here is derived from an EMBL/GenBank/DDBJ whole genome shotgun (WGS) entry which is preliminary data.</text>
</comment>
<protein>
    <submittedName>
        <fullName evidence="1">Uncharacterized protein</fullName>
    </submittedName>
</protein>
<reference evidence="1 2" key="2">
    <citation type="submission" date="2019-09" db="EMBL/GenBank/DDBJ databases">
        <authorList>
            <person name="Jin C."/>
        </authorList>
    </citation>
    <scope>NUCLEOTIDE SEQUENCE [LARGE SCALE GENOMIC DNA]</scope>
    <source>
        <strain evidence="1 2">BN140041</strain>
    </source>
</reference>
<dbReference type="EMBL" id="VUJW01000010">
    <property type="protein sequence ID" value="KAA1426028.1"/>
    <property type="molecule type" value="Genomic_DNA"/>
</dbReference>
<keyword evidence="2" id="KW-1185">Reference proteome</keyword>
<sequence>MDQTAPPPFGVHLTRTEENVAEIDALAGLLEEHGGGRVGIAGVLGDLDRRMRRTYLPHPRLLGRAVDRALTWERRDRRDLFWYPQGISTSVRTDVERDVIVTSWYSKRSHGSRVSFIDLEAKRYRHVLLVEPTLDPSTGSGAGRPGFRPLKAHAGGVVWHGPYLHIARTGRGFLTCRVEDVLEVPAGAGLETYGHDYVLPVRFAYQAANEEGVERLRFSFMTLDRSTDPPSLVVGEYGNSKQTRRLARFPTDAETGLLATGEDGVSRPVLDGEDGLTRMQGTAVVDGTYFVTSSHGRTTYGHVHIGTPGAFRTQRWATPPGPEDLVYWPQTDLLWSLSEHPGLRWVFGMSRSRLLRATRD</sequence>
<reference evidence="1 2" key="1">
    <citation type="submission" date="2019-09" db="EMBL/GenBank/DDBJ databases">
        <title>Nocardioides panacisoli sp. nov., isolated from the soil of a ginseng field.</title>
        <authorList>
            <person name="Cho C."/>
        </authorList>
    </citation>
    <scope>NUCLEOTIDE SEQUENCE [LARGE SCALE GENOMIC DNA]</scope>
    <source>
        <strain evidence="1 2">BN140041</strain>
    </source>
</reference>
<dbReference type="Proteomes" id="UP000324351">
    <property type="component" value="Unassembled WGS sequence"/>
</dbReference>
<evidence type="ECO:0000313" key="2">
    <source>
        <dbReference type="Proteomes" id="UP000324351"/>
    </source>
</evidence>
<dbReference type="AlphaFoldDB" id="A0A5B1M0N9"/>
<name>A0A5B1M0N9_9ACTN</name>
<gene>
    <name evidence="1" type="ORF">F0U47_16980</name>
</gene>
<dbReference type="RefSeq" id="WP_149751647.1">
    <property type="nucleotide sequence ID" value="NZ_VUJW01000010.1"/>
</dbReference>
<evidence type="ECO:0000313" key="1">
    <source>
        <dbReference type="EMBL" id="KAA1426028.1"/>
    </source>
</evidence>